<sequence>MNGNVYRGNVSTMWLSSQAGFNPAFREEKVAGNALAFLLSEHKLNNVSSGYIFGQELGRDPDLTLFTQGQVPLECA</sequence>
<accession>A0AA40KRS7</accession>
<organism evidence="1 2">
    <name type="scientific">Melipona bicolor</name>
    <dbReference type="NCBI Taxonomy" id="60889"/>
    <lineage>
        <taxon>Eukaryota</taxon>
        <taxon>Metazoa</taxon>
        <taxon>Ecdysozoa</taxon>
        <taxon>Arthropoda</taxon>
        <taxon>Hexapoda</taxon>
        <taxon>Insecta</taxon>
        <taxon>Pterygota</taxon>
        <taxon>Neoptera</taxon>
        <taxon>Endopterygota</taxon>
        <taxon>Hymenoptera</taxon>
        <taxon>Apocrita</taxon>
        <taxon>Aculeata</taxon>
        <taxon>Apoidea</taxon>
        <taxon>Anthophila</taxon>
        <taxon>Apidae</taxon>
        <taxon>Melipona</taxon>
    </lineage>
</organism>
<gene>
    <name evidence="1" type="ORF">K0M31_018535</name>
</gene>
<name>A0AA40KRS7_9HYME</name>
<dbReference type="EMBL" id="JAHYIQ010000007">
    <property type="protein sequence ID" value="KAK1130403.1"/>
    <property type="molecule type" value="Genomic_DNA"/>
</dbReference>
<comment type="caution">
    <text evidence="1">The sequence shown here is derived from an EMBL/GenBank/DDBJ whole genome shotgun (WGS) entry which is preliminary data.</text>
</comment>
<keyword evidence="2" id="KW-1185">Reference proteome</keyword>
<evidence type="ECO:0000313" key="1">
    <source>
        <dbReference type="EMBL" id="KAK1130403.1"/>
    </source>
</evidence>
<evidence type="ECO:0000313" key="2">
    <source>
        <dbReference type="Proteomes" id="UP001177670"/>
    </source>
</evidence>
<protein>
    <submittedName>
        <fullName evidence="1">Uncharacterized protein</fullName>
    </submittedName>
</protein>
<reference evidence="1" key="1">
    <citation type="submission" date="2021-10" db="EMBL/GenBank/DDBJ databases">
        <title>Melipona bicolor Genome sequencing and assembly.</title>
        <authorList>
            <person name="Araujo N.S."/>
            <person name="Arias M.C."/>
        </authorList>
    </citation>
    <scope>NUCLEOTIDE SEQUENCE</scope>
    <source>
        <strain evidence="1">USP_2M_L1-L4_2017</strain>
        <tissue evidence="1">Whole body</tissue>
    </source>
</reference>
<dbReference type="Proteomes" id="UP001177670">
    <property type="component" value="Unassembled WGS sequence"/>
</dbReference>
<dbReference type="AlphaFoldDB" id="A0AA40KRS7"/>
<proteinExistence type="predicted"/>